<evidence type="ECO:0000313" key="1">
    <source>
        <dbReference type="EMBL" id="RDY04069.1"/>
    </source>
</evidence>
<protein>
    <submittedName>
        <fullName evidence="1">Uncharacterized protein</fullName>
    </submittedName>
</protein>
<evidence type="ECO:0000313" key="2">
    <source>
        <dbReference type="Proteomes" id="UP000257109"/>
    </source>
</evidence>
<dbReference type="Proteomes" id="UP000257109">
    <property type="component" value="Unassembled WGS sequence"/>
</dbReference>
<organism evidence="1 2">
    <name type="scientific">Mucuna pruriens</name>
    <name type="common">Velvet bean</name>
    <name type="synonym">Dolichos pruriens</name>
    <dbReference type="NCBI Taxonomy" id="157652"/>
    <lineage>
        <taxon>Eukaryota</taxon>
        <taxon>Viridiplantae</taxon>
        <taxon>Streptophyta</taxon>
        <taxon>Embryophyta</taxon>
        <taxon>Tracheophyta</taxon>
        <taxon>Spermatophyta</taxon>
        <taxon>Magnoliopsida</taxon>
        <taxon>eudicotyledons</taxon>
        <taxon>Gunneridae</taxon>
        <taxon>Pentapetalae</taxon>
        <taxon>rosids</taxon>
        <taxon>fabids</taxon>
        <taxon>Fabales</taxon>
        <taxon>Fabaceae</taxon>
        <taxon>Papilionoideae</taxon>
        <taxon>50 kb inversion clade</taxon>
        <taxon>NPAAA clade</taxon>
        <taxon>indigoferoid/millettioid clade</taxon>
        <taxon>Phaseoleae</taxon>
        <taxon>Mucuna</taxon>
    </lineage>
</organism>
<feature type="non-terminal residue" evidence="1">
    <location>
        <position position="1"/>
    </location>
</feature>
<comment type="caution">
    <text evidence="1">The sequence shown here is derived from an EMBL/GenBank/DDBJ whole genome shotgun (WGS) entry which is preliminary data.</text>
</comment>
<accession>A0A371HMR7</accession>
<dbReference type="EMBL" id="QJKJ01002157">
    <property type="protein sequence ID" value="RDY04069.1"/>
    <property type="molecule type" value="Genomic_DNA"/>
</dbReference>
<gene>
    <name evidence="1" type="ORF">CR513_12278</name>
</gene>
<keyword evidence="2" id="KW-1185">Reference proteome</keyword>
<proteinExistence type="predicted"/>
<sequence length="117" mass="13444">MEAEERHMLVEERHMEALRMAEEREEELRCQLAVVKAIVEKLAGSAAAPVVSTQAFWAQPFSEENDQKPIPQNFWEVVIEPFDGMQDPHTHLQAFQTQMYISGGDDQLSCKLFPRTL</sequence>
<dbReference type="AlphaFoldDB" id="A0A371HMR7"/>
<name>A0A371HMR7_MUCPR</name>
<dbReference type="OrthoDB" id="1740536at2759"/>
<reference evidence="1" key="1">
    <citation type="submission" date="2018-05" db="EMBL/GenBank/DDBJ databases">
        <title>Draft genome of Mucuna pruriens seed.</title>
        <authorList>
            <person name="Nnadi N.E."/>
            <person name="Vos R."/>
            <person name="Hasami M.H."/>
            <person name="Devisetty U.K."/>
            <person name="Aguiy J.C."/>
        </authorList>
    </citation>
    <scope>NUCLEOTIDE SEQUENCE [LARGE SCALE GENOMIC DNA]</scope>
    <source>
        <strain evidence="1">JCA_2017</strain>
    </source>
</reference>